<gene>
    <name evidence="2" type="ORF">AVDCRST_MAG18-1496</name>
</gene>
<feature type="compositionally biased region" description="Low complexity" evidence="1">
    <location>
        <begin position="307"/>
        <end position="321"/>
    </location>
</feature>
<feature type="compositionally biased region" description="Basic and acidic residues" evidence="1">
    <location>
        <begin position="186"/>
        <end position="200"/>
    </location>
</feature>
<feature type="compositionally biased region" description="Basic and acidic residues" evidence="1">
    <location>
        <begin position="58"/>
        <end position="74"/>
    </location>
</feature>
<name>A0A6J4V0U7_9BACT</name>
<protein>
    <submittedName>
        <fullName evidence="2">Uncharacterized protein</fullName>
    </submittedName>
</protein>
<feature type="region of interest" description="Disordered" evidence="1">
    <location>
        <begin position="50"/>
        <end position="136"/>
    </location>
</feature>
<accession>A0A6J4V0U7</accession>
<feature type="compositionally biased region" description="Basic and acidic residues" evidence="1">
    <location>
        <begin position="332"/>
        <end position="348"/>
    </location>
</feature>
<evidence type="ECO:0000313" key="2">
    <source>
        <dbReference type="EMBL" id="CAA9566195.1"/>
    </source>
</evidence>
<proteinExistence type="predicted"/>
<sequence length="402" mass="43070">VSAISRVCRFSASIISPALAGGRPGRAGLALLRPDNLGPCALVRAEPGAADRPCGCLQRRDDPHLRRDRRDARPRLGGRAPRGALASERAGARAGAAALAPFRRRSAPTRRHVPVDSRRPRAAHRRALVRARGRAAVVRAEPRPTIYPARRDVGAGRDRGGLQPGGRDCGRRTDAPGGARTGPHRPVRDGLLRPAPDHRASLSVRHRGVPLHRRSRAERDRACGARGGSPARPALALCRADPARLVRAGDDDHRLHREAVESGSGVGVPARPPVQCHRRDPIPAQRCPVRHRGGVGRGDARRPDPRGPLAARGGARRLGAVQSRRAVPGRAGCDRPPADLWHPADDPPLRLGSRIRRDPAPRDRAASPPRLAHPRRAVSAVVWRGRQQPPSTAHPGTRGGAL</sequence>
<feature type="compositionally biased region" description="Basic residues" evidence="1">
    <location>
        <begin position="102"/>
        <end position="112"/>
    </location>
</feature>
<dbReference type="EMBL" id="CADCWN010000113">
    <property type="protein sequence ID" value="CAA9566195.1"/>
    <property type="molecule type" value="Genomic_DNA"/>
</dbReference>
<feature type="compositionally biased region" description="Basic and acidic residues" evidence="1">
    <location>
        <begin position="355"/>
        <end position="365"/>
    </location>
</feature>
<feature type="non-terminal residue" evidence="2">
    <location>
        <position position="402"/>
    </location>
</feature>
<feature type="non-terminal residue" evidence="2">
    <location>
        <position position="1"/>
    </location>
</feature>
<feature type="compositionally biased region" description="Low complexity" evidence="1">
    <location>
        <begin position="75"/>
        <end position="101"/>
    </location>
</feature>
<evidence type="ECO:0000256" key="1">
    <source>
        <dbReference type="SAM" id="MobiDB-lite"/>
    </source>
</evidence>
<feature type="compositionally biased region" description="Basic and acidic residues" evidence="1">
    <location>
        <begin position="149"/>
        <end position="160"/>
    </location>
</feature>
<feature type="compositionally biased region" description="Basic residues" evidence="1">
    <location>
        <begin position="120"/>
        <end position="133"/>
    </location>
</feature>
<feature type="compositionally biased region" description="Basic residues" evidence="1">
    <location>
        <begin position="204"/>
        <end position="216"/>
    </location>
</feature>
<feature type="region of interest" description="Disordered" evidence="1">
    <location>
        <begin position="260"/>
        <end position="402"/>
    </location>
</feature>
<organism evidence="2">
    <name type="scientific">uncultured Thermomicrobiales bacterium</name>
    <dbReference type="NCBI Taxonomy" id="1645740"/>
    <lineage>
        <taxon>Bacteria</taxon>
        <taxon>Pseudomonadati</taxon>
        <taxon>Thermomicrobiota</taxon>
        <taxon>Thermomicrobia</taxon>
        <taxon>Thermomicrobiales</taxon>
        <taxon>environmental samples</taxon>
    </lineage>
</organism>
<reference evidence="2" key="1">
    <citation type="submission" date="2020-02" db="EMBL/GenBank/DDBJ databases">
        <authorList>
            <person name="Meier V. D."/>
        </authorList>
    </citation>
    <scope>NUCLEOTIDE SEQUENCE</scope>
    <source>
        <strain evidence="2">AVDCRST_MAG18</strain>
    </source>
</reference>
<feature type="region of interest" description="Disordered" evidence="1">
    <location>
        <begin position="148"/>
        <end position="231"/>
    </location>
</feature>
<dbReference type="AlphaFoldDB" id="A0A6J4V0U7"/>